<protein>
    <submittedName>
        <fullName evidence="1">Uncharacterized protein</fullName>
    </submittedName>
</protein>
<keyword evidence="2" id="KW-1185">Reference proteome</keyword>
<sequence length="77" mass="8887">MTTFSGLKSTLESCASLSAPESCHDFYEFMAWAQEFSLYLTVKARARENEEYAFDEWKESDSLSLQKHQDQSLHLNA</sequence>
<reference evidence="1 2" key="1">
    <citation type="journal article" date="2013" name="PLoS ONE">
        <title>Genomic and secretomic analyses reveal unique features of the lignocellulolytic enzyme system of Penicillium decumbens.</title>
        <authorList>
            <person name="Liu G."/>
            <person name="Zhang L."/>
            <person name="Wei X."/>
            <person name="Zou G."/>
            <person name="Qin Y."/>
            <person name="Ma L."/>
            <person name="Li J."/>
            <person name="Zheng H."/>
            <person name="Wang S."/>
            <person name="Wang C."/>
            <person name="Xun L."/>
            <person name="Zhao G.-P."/>
            <person name="Zhou Z."/>
            <person name="Qu Y."/>
        </authorList>
    </citation>
    <scope>NUCLEOTIDE SEQUENCE [LARGE SCALE GENOMIC DNA]</scope>
    <source>
        <strain evidence="2">114-2 / CGMCC 5302</strain>
    </source>
</reference>
<evidence type="ECO:0000313" key="1">
    <source>
        <dbReference type="EMBL" id="EPS32735.1"/>
    </source>
</evidence>
<organism evidence="1 2">
    <name type="scientific">Penicillium oxalicum (strain 114-2 / CGMCC 5302)</name>
    <name type="common">Penicillium decumbens</name>
    <dbReference type="NCBI Taxonomy" id="933388"/>
    <lineage>
        <taxon>Eukaryota</taxon>
        <taxon>Fungi</taxon>
        <taxon>Dikarya</taxon>
        <taxon>Ascomycota</taxon>
        <taxon>Pezizomycotina</taxon>
        <taxon>Eurotiomycetes</taxon>
        <taxon>Eurotiomycetidae</taxon>
        <taxon>Eurotiales</taxon>
        <taxon>Aspergillaceae</taxon>
        <taxon>Penicillium</taxon>
    </lineage>
</organism>
<dbReference type="HOGENOM" id="CLU_2638848_0_0_1"/>
<accession>S7ZPU1</accession>
<dbReference type="AlphaFoldDB" id="S7ZPU1"/>
<dbReference type="Proteomes" id="UP000019376">
    <property type="component" value="Unassembled WGS sequence"/>
</dbReference>
<proteinExistence type="predicted"/>
<name>S7ZPU1_PENO1</name>
<gene>
    <name evidence="1" type="ORF">PDE_07695</name>
</gene>
<dbReference type="EMBL" id="KB644414">
    <property type="protein sequence ID" value="EPS32735.1"/>
    <property type="molecule type" value="Genomic_DNA"/>
</dbReference>
<evidence type="ECO:0000313" key="2">
    <source>
        <dbReference type="Proteomes" id="UP000019376"/>
    </source>
</evidence>